<evidence type="ECO:0000313" key="1">
    <source>
        <dbReference type="EMBL" id="TCS79909.1"/>
    </source>
</evidence>
<keyword evidence="2" id="KW-1185">Reference proteome</keyword>
<comment type="caution">
    <text evidence="1">The sequence shown here is derived from an EMBL/GenBank/DDBJ whole genome shotgun (WGS) entry which is preliminary data.</text>
</comment>
<dbReference type="Proteomes" id="UP000295788">
    <property type="component" value="Unassembled WGS sequence"/>
</dbReference>
<dbReference type="EMBL" id="SMAB01000019">
    <property type="protein sequence ID" value="TCS79909.1"/>
    <property type="molecule type" value="Genomic_DNA"/>
</dbReference>
<protein>
    <submittedName>
        <fullName evidence="1">Uncharacterized protein</fullName>
    </submittedName>
</protein>
<organism evidence="1 2">
    <name type="scientific">Tepidibacillus fermentans</name>
    <dbReference type="NCBI Taxonomy" id="1281767"/>
    <lineage>
        <taxon>Bacteria</taxon>
        <taxon>Bacillati</taxon>
        <taxon>Bacillota</taxon>
        <taxon>Bacilli</taxon>
        <taxon>Bacillales</taxon>
        <taxon>Bacillaceae</taxon>
        <taxon>Tepidibacillus</taxon>
    </lineage>
</organism>
<name>A0A4R3KAH3_9BACI</name>
<reference evidence="1 2" key="1">
    <citation type="submission" date="2019-03" db="EMBL/GenBank/DDBJ databases">
        <title>Genomic Encyclopedia of Type Strains, Phase IV (KMG-IV): sequencing the most valuable type-strain genomes for metagenomic binning, comparative biology and taxonomic classification.</title>
        <authorList>
            <person name="Goeker M."/>
        </authorList>
    </citation>
    <scope>NUCLEOTIDE SEQUENCE [LARGE SCALE GENOMIC DNA]</scope>
    <source>
        <strain evidence="1 2">DSM 23802</strain>
    </source>
</reference>
<gene>
    <name evidence="1" type="ORF">EDD72_11928</name>
</gene>
<evidence type="ECO:0000313" key="2">
    <source>
        <dbReference type="Proteomes" id="UP000295788"/>
    </source>
</evidence>
<accession>A0A4R3KAH3</accession>
<proteinExistence type="predicted"/>
<dbReference type="AlphaFoldDB" id="A0A4R3KAH3"/>
<sequence length="51" mass="6004">MKYKIADLQRNPEFIQDITELEQKLNKVLGGKHVLIAYNSIENNPFEEENK</sequence>
<dbReference type="RefSeq" id="WP_165895058.1">
    <property type="nucleotide sequence ID" value="NZ_SMAB01000019.1"/>
</dbReference>